<keyword evidence="5 13" id="KW-0444">Lipid biosynthesis</keyword>
<dbReference type="InterPro" id="IPR027417">
    <property type="entry name" value="P-loop_NTPase"/>
</dbReference>
<evidence type="ECO:0000256" key="8">
    <source>
        <dbReference type="ARBA" id="ARBA00022741"/>
    </source>
</evidence>
<keyword evidence="10 13" id="KW-0067">ATP-binding</keyword>
<dbReference type="SUPFAM" id="SSF52540">
    <property type="entry name" value="P-loop containing nucleoside triphosphate hydrolases"/>
    <property type="match status" value="1"/>
</dbReference>
<comment type="pathway">
    <text evidence="2 13">Glycolipid biosynthesis; lipid IV(A) biosynthesis; lipid IV(A) from (3R)-3-hydroxytetradecanoyl-[acyl-carrier-protein] and UDP-N-acetyl-alpha-D-glucosamine: step 6/6.</text>
</comment>
<keyword evidence="14" id="KW-0812">Transmembrane</keyword>
<dbReference type="Pfam" id="PF02606">
    <property type="entry name" value="LpxK"/>
    <property type="match status" value="1"/>
</dbReference>
<evidence type="ECO:0000256" key="4">
    <source>
        <dbReference type="ARBA" id="ARBA00016436"/>
    </source>
</evidence>
<evidence type="ECO:0000313" key="16">
    <source>
        <dbReference type="Proteomes" id="UP001461163"/>
    </source>
</evidence>
<evidence type="ECO:0000256" key="3">
    <source>
        <dbReference type="ARBA" id="ARBA00012071"/>
    </source>
</evidence>
<accession>A0ABU9SPS4</accession>
<dbReference type="EC" id="2.7.1.130" evidence="3 13"/>
<evidence type="ECO:0000256" key="1">
    <source>
        <dbReference type="ARBA" id="ARBA00002274"/>
    </source>
</evidence>
<dbReference type="RefSeq" id="WP_342880540.1">
    <property type="nucleotide sequence ID" value="NZ_JBBMQS010000001.1"/>
</dbReference>
<comment type="caution">
    <text evidence="15">The sequence shown here is derived from an EMBL/GenBank/DDBJ whole genome shotgun (WGS) entry which is preliminary data.</text>
</comment>
<dbReference type="PANTHER" id="PTHR42724">
    <property type="entry name" value="TETRAACYLDISACCHARIDE 4'-KINASE"/>
    <property type="match status" value="1"/>
</dbReference>
<gene>
    <name evidence="13 15" type="primary">lpxK</name>
    <name evidence="15" type="ORF">WNY77_00615</name>
</gene>
<keyword evidence="6 13" id="KW-0441">Lipid A biosynthesis</keyword>
<evidence type="ECO:0000256" key="6">
    <source>
        <dbReference type="ARBA" id="ARBA00022556"/>
    </source>
</evidence>
<dbReference type="GO" id="GO:0009029">
    <property type="term" value="F:lipid-A 4'-kinase activity"/>
    <property type="evidence" value="ECO:0007669"/>
    <property type="project" value="UniProtKB-EC"/>
</dbReference>
<feature type="transmembrane region" description="Helical" evidence="14">
    <location>
        <begin position="13"/>
        <end position="32"/>
    </location>
</feature>
<organism evidence="15 16">
    <name type="scientific">Paraglaciecola mesophila</name>
    <dbReference type="NCBI Taxonomy" id="197222"/>
    <lineage>
        <taxon>Bacteria</taxon>
        <taxon>Pseudomonadati</taxon>
        <taxon>Pseudomonadota</taxon>
        <taxon>Gammaproteobacteria</taxon>
        <taxon>Alteromonadales</taxon>
        <taxon>Alteromonadaceae</taxon>
        <taxon>Paraglaciecola</taxon>
    </lineage>
</organism>
<dbReference type="InterPro" id="IPR003758">
    <property type="entry name" value="LpxK"/>
</dbReference>
<evidence type="ECO:0000256" key="10">
    <source>
        <dbReference type="ARBA" id="ARBA00022840"/>
    </source>
</evidence>
<keyword evidence="7 13" id="KW-0808">Transferase</keyword>
<proteinExistence type="inferred from homology"/>
<evidence type="ECO:0000256" key="9">
    <source>
        <dbReference type="ARBA" id="ARBA00022777"/>
    </source>
</evidence>
<feature type="binding site" evidence="13">
    <location>
        <begin position="61"/>
        <end position="68"/>
    </location>
    <ligand>
        <name>ATP</name>
        <dbReference type="ChEBI" id="CHEBI:30616"/>
    </ligand>
</feature>
<reference evidence="15 16" key="1">
    <citation type="submission" date="2024-03" db="EMBL/GenBank/DDBJ databases">
        <title>Community enrichment and isolation of bacterial strains for fucoidan degradation.</title>
        <authorList>
            <person name="Sichert A."/>
        </authorList>
    </citation>
    <scope>NUCLEOTIDE SEQUENCE [LARGE SCALE GENOMIC DNA]</scope>
    <source>
        <strain evidence="15 16">AS12</strain>
    </source>
</reference>
<dbReference type="NCBIfam" id="TIGR00682">
    <property type="entry name" value="lpxK"/>
    <property type="match status" value="1"/>
</dbReference>
<evidence type="ECO:0000256" key="2">
    <source>
        <dbReference type="ARBA" id="ARBA00004870"/>
    </source>
</evidence>
<dbReference type="EMBL" id="JBBMQS010000001">
    <property type="protein sequence ID" value="MEM5495887.1"/>
    <property type="molecule type" value="Genomic_DNA"/>
</dbReference>
<sequence length="327" mass="36883">MRWIERVWYQQPWYQWPSILVLMPLTALFWLISKVRRWAFSTGLKSSVKVSAPVIIVGNISVGGNGKTPLVVHLAQFLHTNGYRPGVLSRGYGGNSSDYPCAVTSNSQPSEVGDEPVLMRHRIQCPMVVDPNRGRGAQCLVEEHDCDVIICDDGLQHYALQRDIEIVVMDAKRRTGNHFLLPSGPLRESTARLQEVDFVVVNGQDAHSGEWLMSLAPGELVNLNNPTQHLALSELEDPVIAAAGIGHPERFYTLLEQHKVKLKSCLSFVDHHAFQASDLPKERVLMTEKDAVKCRAFAHDDWWYLPVDANLDSEFEQQLLMKLRNVK</sequence>
<dbReference type="PANTHER" id="PTHR42724:SF1">
    <property type="entry name" value="TETRAACYLDISACCHARIDE 4'-KINASE, MITOCHONDRIAL-RELATED"/>
    <property type="match status" value="1"/>
</dbReference>
<evidence type="ECO:0000256" key="14">
    <source>
        <dbReference type="SAM" id="Phobius"/>
    </source>
</evidence>
<name>A0ABU9SPS4_9ALTE</name>
<dbReference type="HAMAP" id="MF_00409">
    <property type="entry name" value="LpxK"/>
    <property type="match status" value="1"/>
</dbReference>
<keyword evidence="8 13" id="KW-0547">Nucleotide-binding</keyword>
<evidence type="ECO:0000313" key="15">
    <source>
        <dbReference type="EMBL" id="MEM5495887.1"/>
    </source>
</evidence>
<evidence type="ECO:0000256" key="13">
    <source>
        <dbReference type="HAMAP-Rule" id="MF_00409"/>
    </source>
</evidence>
<keyword evidence="16" id="KW-1185">Reference proteome</keyword>
<comment type="similarity">
    <text evidence="13">Belongs to the LpxK family.</text>
</comment>
<keyword evidence="11 13" id="KW-0443">Lipid metabolism</keyword>
<protein>
    <recommendedName>
        <fullName evidence="4 13">Tetraacyldisaccharide 4'-kinase</fullName>
        <ecNumber evidence="3 13">2.7.1.130</ecNumber>
    </recommendedName>
    <alternativeName>
        <fullName evidence="12 13">Lipid A 4'-kinase</fullName>
    </alternativeName>
</protein>
<evidence type="ECO:0000256" key="12">
    <source>
        <dbReference type="ARBA" id="ARBA00029757"/>
    </source>
</evidence>
<dbReference type="Proteomes" id="UP001461163">
    <property type="component" value="Unassembled WGS sequence"/>
</dbReference>
<evidence type="ECO:0000256" key="5">
    <source>
        <dbReference type="ARBA" id="ARBA00022516"/>
    </source>
</evidence>
<keyword evidence="9 13" id="KW-0418">Kinase</keyword>
<comment type="function">
    <text evidence="1 13">Transfers the gamma-phosphate of ATP to the 4'-position of a tetraacyldisaccharide 1-phosphate intermediate (termed DS-1-P) to form tetraacyldisaccharide 1,4'-bis-phosphate (lipid IVA).</text>
</comment>
<keyword evidence="14" id="KW-0472">Membrane</keyword>
<evidence type="ECO:0000256" key="7">
    <source>
        <dbReference type="ARBA" id="ARBA00022679"/>
    </source>
</evidence>
<keyword evidence="14" id="KW-1133">Transmembrane helix</keyword>
<comment type="catalytic activity">
    <reaction evidence="13">
        <text>a lipid A disaccharide + ATP = a lipid IVA + ADP + H(+)</text>
        <dbReference type="Rhea" id="RHEA:67840"/>
        <dbReference type="ChEBI" id="CHEBI:15378"/>
        <dbReference type="ChEBI" id="CHEBI:30616"/>
        <dbReference type="ChEBI" id="CHEBI:176343"/>
        <dbReference type="ChEBI" id="CHEBI:176425"/>
        <dbReference type="ChEBI" id="CHEBI:456216"/>
        <dbReference type="EC" id="2.7.1.130"/>
    </reaction>
</comment>
<evidence type="ECO:0000256" key="11">
    <source>
        <dbReference type="ARBA" id="ARBA00023098"/>
    </source>
</evidence>